<dbReference type="EMBL" id="SRLH01000011">
    <property type="protein sequence ID" value="TGD56539.1"/>
    <property type="molecule type" value="Genomic_DNA"/>
</dbReference>
<name>A0A4Z0L291_9FLAO</name>
<dbReference type="Pfam" id="PF14040">
    <property type="entry name" value="DNase_NucA_NucB"/>
    <property type="match status" value="1"/>
</dbReference>
<accession>A0A4Z0L291</accession>
<dbReference type="Gene3D" id="2.180.10.10">
    <property type="entry name" value="RHS repeat-associated core"/>
    <property type="match status" value="1"/>
</dbReference>
<feature type="domain" description="Deoxyribonuclease NucA/NucB" evidence="1">
    <location>
        <begin position="237"/>
        <end position="322"/>
    </location>
</feature>
<dbReference type="InterPro" id="IPR050708">
    <property type="entry name" value="T6SS_VgrG/RHS"/>
</dbReference>
<evidence type="ECO:0000259" key="1">
    <source>
        <dbReference type="Pfam" id="PF14040"/>
    </source>
</evidence>
<dbReference type="NCBIfam" id="TIGR03696">
    <property type="entry name" value="Rhs_assc_core"/>
    <property type="match status" value="1"/>
</dbReference>
<proteinExistence type="predicted"/>
<dbReference type="InterPro" id="IPR022385">
    <property type="entry name" value="Rhs_assc_core"/>
</dbReference>
<reference evidence="2 3" key="1">
    <citation type="submission" date="2019-04" db="EMBL/GenBank/DDBJ databases">
        <title>Flavobacterium sp. strain DS2-A Genome sequencing and assembly.</title>
        <authorList>
            <person name="Kim I."/>
        </authorList>
    </citation>
    <scope>NUCLEOTIDE SEQUENCE [LARGE SCALE GENOMIC DNA]</scope>
    <source>
        <strain evidence="2 3">DS2-A</strain>
    </source>
</reference>
<keyword evidence="3" id="KW-1185">Reference proteome</keyword>
<gene>
    <name evidence="2" type="ORF">E4635_15575</name>
</gene>
<dbReference type="AlphaFoldDB" id="A0A4Z0L291"/>
<dbReference type="PANTHER" id="PTHR32305:SF15">
    <property type="entry name" value="PROTEIN RHSA-RELATED"/>
    <property type="match status" value="1"/>
</dbReference>
<dbReference type="OrthoDB" id="878730at2"/>
<evidence type="ECO:0000313" key="3">
    <source>
        <dbReference type="Proteomes" id="UP000297407"/>
    </source>
</evidence>
<comment type="caution">
    <text evidence="2">The sequence shown here is derived from an EMBL/GenBank/DDBJ whole genome shotgun (WGS) entry which is preliminary data.</text>
</comment>
<dbReference type="InterPro" id="IPR029476">
    <property type="entry name" value="DNase_NucA_NucB"/>
</dbReference>
<sequence>MQKNVTQGSTVTATQYFNGFQYVDGVLQFFSHDEGYVNNTVVNGNNVYNYVFNYTDHLGNVRLSYGVDPATGVLKILEENNYYPFGLKHKNYNMSQKTYIKTGGGVVLEPCISCPRGYQYKYNGKELQDELGLNMYTYGFRDYDPAIGRWNVIDPLAEKSRRWSPYNYCVDNPIRFVDPDGREIKKIEGGVSYTGNDAKIAFMAIRDEINETGGVKVHFVEEAKTPNIYKHTLDSFRKGKPSILHYDNDKKAAAQRRYQATKNYPSRGAEGLQRDEYPYASTFEGGAGANVAYVPASENSRQGLLELAPLYKTMKQGEAFLVLPVPKDKEPDAVPDPVPVSNPIPVPNVSTRDVGVGVGVATAAYITYKIIMAAATWECLGCGAWALP</sequence>
<protein>
    <recommendedName>
        <fullName evidence="1">Deoxyribonuclease NucA/NucB domain-containing protein</fullName>
    </recommendedName>
</protein>
<dbReference type="Proteomes" id="UP000297407">
    <property type="component" value="Unassembled WGS sequence"/>
</dbReference>
<dbReference type="RefSeq" id="WP_135527634.1">
    <property type="nucleotide sequence ID" value="NZ_SRLH01000011.1"/>
</dbReference>
<organism evidence="2 3">
    <name type="scientific">Flavobacterium humi</name>
    <dbReference type="NCBI Taxonomy" id="2562683"/>
    <lineage>
        <taxon>Bacteria</taxon>
        <taxon>Pseudomonadati</taxon>
        <taxon>Bacteroidota</taxon>
        <taxon>Flavobacteriia</taxon>
        <taxon>Flavobacteriales</taxon>
        <taxon>Flavobacteriaceae</taxon>
        <taxon>Flavobacterium</taxon>
    </lineage>
</organism>
<dbReference type="PANTHER" id="PTHR32305">
    <property type="match status" value="1"/>
</dbReference>
<evidence type="ECO:0000313" key="2">
    <source>
        <dbReference type="EMBL" id="TGD56539.1"/>
    </source>
</evidence>